<protein>
    <recommendedName>
        <fullName evidence="5">Baseplate protein J-like domain-containing protein</fullName>
    </recommendedName>
</protein>
<evidence type="ECO:0000313" key="1">
    <source>
        <dbReference type="EMBL" id="TSP14252.1"/>
    </source>
</evidence>
<dbReference type="Proteomes" id="UP000318943">
    <property type="component" value="Unassembled WGS sequence"/>
</dbReference>
<evidence type="ECO:0000313" key="4">
    <source>
        <dbReference type="Proteomes" id="UP001056132"/>
    </source>
</evidence>
<dbReference type="EMBL" id="VCIZ01000001">
    <property type="protein sequence ID" value="TSP14252.1"/>
    <property type="molecule type" value="Genomic_DNA"/>
</dbReference>
<gene>
    <name evidence="1" type="ORF">FGG12_00890</name>
    <name evidence="2" type="ORF">M5D45_07920</name>
</gene>
<dbReference type="KEGG" id="ccam:M5D45_07920"/>
<name>A0AAE9L3L0_9BURK</name>
<evidence type="ECO:0000313" key="2">
    <source>
        <dbReference type="EMBL" id="URF05711.1"/>
    </source>
</evidence>
<dbReference type="Proteomes" id="UP001056132">
    <property type="component" value="Chromosome 1"/>
</dbReference>
<sequence>MANGTRQDQRLAEALGAGHMLPDEFALAERVRITLAQAGGLRFGARDDGGRWDMALRQDPAMLLAELATFPLARRDGEFLGALECEAEAALWQRIWQLVRAYDGWCWGLVGLDTPGDGPSAIDVEGDGIGDALGEALLAQIGQGLGAMLSTGIAAFGHGGGALHPAWSSGAASPAAPLAQPLPEPAGAARRQWLRRCWLALRLAIARVQPLAHAQFARSLASGAHEPSMGLLLSALQLFQYSREPLNRFPARLVDFYYRDVLRLAPRPAVPEFVHLLLARAPRHAGDVEIAAGTRFVGGKDHQGRALEFAAETAVAVTGTHVSALCSLRMERDPTISPERDFDYPTRVRVDTVPLLPPDAAYAERAPWWPLLGGAMRASAAQAHAARLGFALASPLLQLQEGRREIRVRLLFAHPATDDHALQRALRTPAAARDAAWLSEVYRRYAAHEQQHFPGRPRATPAPAVADPEVLARDAWARASSFDGDVQLSFLLALCLACTTPDRFAERLGRLFAAWLVAADEDLRAEDLAALRAHAARLDPARAARRVEIDDPLILIHPPRDASTAAARPDRTLIFDRVFHGVFQAQLSAATGWLAVENVYACRRPGSDGVADGAVELVLRLGADAPAIVPCQPAAHGAGWPAQAVLQCTLRTQSRLYAYGLLVQYAVRAVRLSVSAHDVRNVVLYNQLGRLDPSKPFLPWGPTPVPGSYLVFGSAELAGKPLQSLHLDLRWSGLPGGAGGFPAHYDGYPGDWPAAGFASGAEVLADGQWRSDDGPALPLFSTAGGERLASRHRLTLPSTALRSFHRAAPPRAGAPFVYGLEARSGFFRLPLAAPPAAFGHALYPSLLANALTRNARLKRPGPLPNEPYTPVLEGLSIGYTASDEIALHGAGTEDNPHATLQMLHVHPFGTAPLTRAGAPSPRLLPSIAGDGNLYIGLDGDERADLAGDGGDPQGALSLFFHLRRDVAAGRWADDAPQLSWSTWHADGWRPLPAHAVIADGTQGMLRSGIVQLNLPAGMVRERAAQPSEAYWLRLSADWGFVRLAGLYGVHCHAVRATRVLAAEMPGQGQGGDGAPGTALPPGSVNRAARALPGLGMVCQVGPSEGWRPADPPEAVRLRGAERLRHKGRAVTRWDYERLLLDAFPQVWKVRCFPHHEVTLDDALTAGGARRHHLANRPGQVLVVVVPYPQPGDLFSSTEAPRLDAAMLDAMQRYLQSCAAPGASVRVRNAAYERAQVRCIVQLARGHHPGTALRALNQAIVEHLSPWHPDGLGAEFGWSVRADALEAFLRAQDGVAAVGRVSMLHIVRNDRQFNALRDTAAQVLNGEARTLRPAQPWSLLLPTRRHLIELRDEVGPLVPRRTGIRRLEVGSTFIVGRPAPTSSGQERHDQ</sequence>
<reference evidence="1 3" key="1">
    <citation type="submission" date="2019-05" db="EMBL/GenBank/DDBJ databases">
        <title>Whole genome sequence analysis of Cupriavidus campinensis S14E4C strain.</title>
        <authorList>
            <person name="Abbaszade G."/>
            <person name="Szabo A."/>
            <person name="Toumi M."/>
            <person name="Toth E."/>
        </authorList>
    </citation>
    <scope>NUCLEOTIDE SEQUENCE [LARGE SCALE GENOMIC DNA]</scope>
    <source>
        <strain evidence="1 3">S14E4C</strain>
    </source>
</reference>
<evidence type="ECO:0008006" key="5">
    <source>
        <dbReference type="Google" id="ProtNLM"/>
    </source>
</evidence>
<dbReference type="EMBL" id="CP097330">
    <property type="protein sequence ID" value="URF05711.1"/>
    <property type="molecule type" value="Genomic_DNA"/>
</dbReference>
<accession>A0AAE9L3L0</accession>
<reference evidence="2" key="3">
    <citation type="submission" date="2022-05" db="EMBL/GenBank/DDBJ databases">
        <authorList>
            <person name="Kunte H.-J."/>
        </authorList>
    </citation>
    <scope>NUCLEOTIDE SEQUENCE</scope>
    <source>
        <strain evidence="2">G5</strain>
    </source>
</reference>
<evidence type="ECO:0000313" key="3">
    <source>
        <dbReference type="Proteomes" id="UP000318943"/>
    </source>
</evidence>
<reference evidence="2" key="2">
    <citation type="journal article" date="2022" name="Microbiol. Resour. Announc.">
        <title>Genome Sequence of Cupriavidus campinensis Strain G5, a Member of a Bacterial Consortium Capable of Polyethylene Degradation.</title>
        <authorList>
            <person name="Schneider B."/>
            <person name="Pfeiffer F."/>
            <person name="Dyall-Smith M."/>
            <person name="Kunte H.J."/>
        </authorList>
    </citation>
    <scope>NUCLEOTIDE SEQUENCE</scope>
    <source>
        <strain evidence="2">G5</strain>
    </source>
</reference>
<organism evidence="2 4">
    <name type="scientific">Cupriavidus campinensis</name>
    <dbReference type="NCBI Taxonomy" id="151783"/>
    <lineage>
        <taxon>Bacteria</taxon>
        <taxon>Pseudomonadati</taxon>
        <taxon>Pseudomonadota</taxon>
        <taxon>Betaproteobacteria</taxon>
        <taxon>Burkholderiales</taxon>
        <taxon>Burkholderiaceae</taxon>
        <taxon>Cupriavidus</taxon>
    </lineage>
</organism>
<proteinExistence type="predicted"/>
<keyword evidence="3" id="KW-1185">Reference proteome</keyword>
<dbReference type="RefSeq" id="WP_144195274.1">
    <property type="nucleotide sequence ID" value="NZ_CP097330.1"/>
</dbReference>